<reference evidence="2 3" key="1">
    <citation type="journal article" date="2010" name="J. Bacteriol.">
        <title>Genome sequences of Pelagibaca bermudensis HTCC2601T and Maritimibacter alkaliphilus HTCC2654T, the type strains of two marine Roseobacter genera.</title>
        <authorList>
            <person name="Thrash J.C."/>
            <person name="Cho J.C."/>
            <person name="Ferriera S."/>
            <person name="Johnson J."/>
            <person name="Vergin K.L."/>
            <person name="Giovannoni S.J."/>
        </authorList>
    </citation>
    <scope>NUCLEOTIDE SEQUENCE [LARGE SCALE GENOMIC DNA]</scope>
    <source>
        <strain evidence="2 3">HTCC2654</strain>
    </source>
</reference>
<dbReference type="Pfam" id="PF08238">
    <property type="entry name" value="Sel1"/>
    <property type="match status" value="4"/>
</dbReference>
<organism evidence="2 3">
    <name type="scientific">Maritimibacter alkaliphilus HTCC2654</name>
    <dbReference type="NCBI Taxonomy" id="314271"/>
    <lineage>
        <taxon>Bacteria</taxon>
        <taxon>Pseudomonadati</taxon>
        <taxon>Pseudomonadota</taxon>
        <taxon>Alphaproteobacteria</taxon>
        <taxon>Rhodobacterales</taxon>
        <taxon>Roseobacteraceae</taxon>
        <taxon>Maritimibacter</taxon>
    </lineage>
</organism>
<dbReference type="EMBL" id="AAMT01000011">
    <property type="protein sequence ID" value="EAQ11907.1"/>
    <property type="molecule type" value="Genomic_DNA"/>
</dbReference>
<feature type="compositionally biased region" description="Acidic residues" evidence="1">
    <location>
        <begin position="187"/>
        <end position="211"/>
    </location>
</feature>
<dbReference type="PANTHER" id="PTHR11102">
    <property type="entry name" value="SEL-1-LIKE PROTEIN"/>
    <property type="match status" value="1"/>
</dbReference>
<accession>A3VIH6</accession>
<comment type="caution">
    <text evidence="2">The sequence shown here is derived from an EMBL/GenBank/DDBJ whole genome shotgun (WGS) entry which is preliminary data.</text>
</comment>
<feature type="compositionally biased region" description="Acidic residues" evidence="1">
    <location>
        <begin position="165"/>
        <end position="180"/>
    </location>
</feature>
<keyword evidence="3" id="KW-1185">Reference proteome</keyword>
<name>A3VIH6_9RHOB</name>
<feature type="compositionally biased region" description="Acidic residues" evidence="1">
    <location>
        <begin position="219"/>
        <end position="234"/>
    </location>
</feature>
<dbReference type="Gene3D" id="1.25.40.10">
    <property type="entry name" value="Tetratricopeptide repeat domain"/>
    <property type="match status" value="2"/>
</dbReference>
<proteinExistence type="predicted"/>
<dbReference type="InterPro" id="IPR050767">
    <property type="entry name" value="Sel1_AlgK"/>
</dbReference>
<sequence length="571" mass="58403">MKGFAVIVAATLTLPGVGYSQDTPNGSDEKTPSVQVGDTTSEMTGGVAAGGDDAPSARGANTAKDRDGEGPAAPTLGGPQVQKTDAAPDRPSGILNGVEPRRADKEGADVVASPDVDGETEAGDADVTVTGGEEAVAQSAEDAETDVEAATEITPDAAPQAEAPEQPDTEAEAIVEDEAPENPATESAEEVAEAPEDPETEAAEEVAEEPENAATESAEAPEDPATESAEEVAEAPEAAPEPDPYDIAAQECIDIAGPANAGVPAAAVDAASQKETLARAAEACLMAAEAEDADPEVLFHAASIAQARGQAGATFDLLTRSAEAGLGAAETRLGDYFLFGVGPEGQDIAKAVGHYQAATERGDAAGMTTLALLYQVARGVPRDPARMVELMTMAADKGYHFAQYRLAQTYLNGDGIPGRADAALGIPDTSRAVRYYTMAADAGNLSAALELSSLYADPNSGLPDDPEEQVRLTRMVSQTGHPPAIAMMGVFYETGRGVAYDPAIAAGLYVRAMESGKLDFGDLRNGAPGTWDRDTALEFQKILQARGLYDGALDAIVGGGTAAAARKLAGN</sequence>
<evidence type="ECO:0000313" key="3">
    <source>
        <dbReference type="Proteomes" id="UP000002931"/>
    </source>
</evidence>
<dbReference type="AlphaFoldDB" id="A3VIH6"/>
<feature type="compositionally biased region" description="Basic and acidic residues" evidence="1">
    <location>
        <begin position="99"/>
        <end position="108"/>
    </location>
</feature>
<feature type="region of interest" description="Disordered" evidence="1">
    <location>
        <begin position="16"/>
        <end position="244"/>
    </location>
</feature>
<gene>
    <name evidence="2" type="ORF">RB2654_07491</name>
</gene>
<dbReference type="HOGENOM" id="CLU_477184_0_0_5"/>
<feature type="compositionally biased region" description="Polar residues" evidence="1">
    <location>
        <begin position="20"/>
        <end position="43"/>
    </location>
</feature>
<dbReference type="InterPro" id="IPR011990">
    <property type="entry name" value="TPR-like_helical_dom_sf"/>
</dbReference>
<evidence type="ECO:0000313" key="2">
    <source>
        <dbReference type="EMBL" id="EAQ11907.1"/>
    </source>
</evidence>
<dbReference type="RefSeq" id="WP_008330188.1">
    <property type="nucleotide sequence ID" value="NZ_CH902578.1"/>
</dbReference>
<dbReference type="InterPro" id="IPR006597">
    <property type="entry name" value="Sel1-like"/>
</dbReference>
<dbReference type="OrthoDB" id="5321503at2"/>
<dbReference type="PANTHER" id="PTHR11102:SF160">
    <property type="entry name" value="ERAD-ASSOCIATED E3 UBIQUITIN-PROTEIN LIGASE COMPONENT HRD3"/>
    <property type="match status" value="1"/>
</dbReference>
<dbReference type="Proteomes" id="UP000002931">
    <property type="component" value="Unassembled WGS sequence"/>
</dbReference>
<evidence type="ECO:0000256" key="1">
    <source>
        <dbReference type="SAM" id="MobiDB-lite"/>
    </source>
</evidence>
<protein>
    <submittedName>
        <fullName evidence="2">Uncharacterized protein</fullName>
    </submittedName>
</protein>
<dbReference type="SUPFAM" id="SSF81901">
    <property type="entry name" value="HCP-like"/>
    <property type="match status" value="2"/>
</dbReference>
<dbReference type="STRING" id="314271.RB2654_07491"/>
<dbReference type="SMART" id="SM00671">
    <property type="entry name" value="SEL1"/>
    <property type="match status" value="4"/>
</dbReference>
<feature type="compositionally biased region" description="Low complexity" evidence="1">
    <location>
        <begin position="150"/>
        <end position="164"/>
    </location>
</feature>
<dbReference type="eggNOG" id="COG0790">
    <property type="taxonomic scope" value="Bacteria"/>
</dbReference>